<evidence type="ECO:0000313" key="6">
    <source>
        <dbReference type="Proteomes" id="UP001549047"/>
    </source>
</evidence>
<keyword evidence="2" id="KW-0732">Signal</keyword>
<evidence type="ECO:0000313" key="5">
    <source>
        <dbReference type="EMBL" id="MET3613724.1"/>
    </source>
</evidence>
<feature type="domain" description="Ionotropic glutamate receptor C-terminal" evidence="4">
    <location>
        <begin position="33"/>
        <end position="261"/>
    </location>
</feature>
<evidence type="ECO:0000256" key="2">
    <source>
        <dbReference type="ARBA" id="ARBA00022729"/>
    </source>
</evidence>
<comment type="subcellular location">
    <subcellularLocation>
        <location evidence="1">Periplasm</location>
    </subcellularLocation>
</comment>
<dbReference type="Pfam" id="PF00497">
    <property type="entry name" value="SBP_bac_3"/>
    <property type="match status" value="1"/>
</dbReference>
<dbReference type="RefSeq" id="WP_354556238.1">
    <property type="nucleotide sequence ID" value="NZ_JBEPMB010000002.1"/>
</dbReference>
<evidence type="ECO:0000256" key="1">
    <source>
        <dbReference type="ARBA" id="ARBA00004418"/>
    </source>
</evidence>
<dbReference type="PANTHER" id="PTHR35936:SF35">
    <property type="entry name" value="L-CYSTINE-BINDING PROTEIN TCYJ"/>
    <property type="match status" value="1"/>
</dbReference>
<dbReference type="SUPFAM" id="SSF53850">
    <property type="entry name" value="Periplasmic binding protein-like II"/>
    <property type="match status" value="1"/>
</dbReference>
<dbReference type="InterPro" id="IPR001320">
    <property type="entry name" value="Iontro_rcpt_C"/>
</dbReference>
<accession>A0ABV2IZ03</accession>
<evidence type="ECO:0000259" key="4">
    <source>
        <dbReference type="SMART" id="SM00079"/>
    </source>
</evidence>
<dbReference type="InterPro" id="IPR001638">
    <property type="entry name" value="Solute-binding_3/MltF_N"/>
</dbReference>
<dbReference type="Proteomes" id="UP001549047">
    <property type="component" value="Unassembled WGS sequence"/>
</dbReference>
<gene>
    <name evidence="5" type="ORF">ABID16_002053</name>
</gene>
<keyword evidence="6" id="KW-1185">Reference proteome</keyword>
<dbReference type="SMART" id="SM00062">
    <property type="entry name" value="PBPb"/>
    <property type="match status" value="1"/>
</dbReference>
<feature type="domain" description="Solute-binding protein family 3/N-terminal" evidence="3">
    <location>
        <begin position="33"/>
        <end position="262"/>
    </location>
</feature>
<sequence>MDTPAAAVDAQGPLLTFDKREHRAMPDISTVPRIRFLTTLDFPPFEFLDAEGRLSGFNIDLARELCDTLEIQAKCQIQALPFDELQAALENRTGDAVIAGIGVTAALREKFDFSRPYLQLPARFLASKKTAGEAITPMKLASARIGVVRDTAHQAMLKAYFPNVTPQLYDDRAAMLKALKAGEVDTVFGEGLALAFWSASGEADNCCAFRGGPFYSGDFLGEGMTIMTRSGEPLTAAFDHGLLELARKGILNELFVKYFPPGLF</sequence>
<evidence type="ECO:0000259" key="3">
    <source>
        <dbReference type="SMART" id="SM00062"/>
    </source>
</evidence>
<reference evidence="5 6" key="1">
    <citation type="submission" date="2024-06" db="EMBL/GenBank/DDBJ databases">
        <title>Genomic Encyclopedia of Type Strains, Phase IV (KMG-IV): sequencing the most valuable type-strain genomes for metagenomic binning, comparative biology and taxonomic classification.</title>
        <authorList>
            <person name="Goeker M."/>
        </authorList>
    </citation>
    <scope>NUCLEOTIDE SEQUENCE [LARGE SCALE GENOMIC DNA]</scope>
    <source>
        <strain evidence="5 6">DSM 29780</strain>
    </source>
</reference>
<proteinExistence type="predicted"/>
<organism evidence="5 6">
    <name type="scientific">Rhizobium aquaticum</name>
    <dbReference type="NCBI Taxonomy" id="1549636"/>
    <lineage>
        <taxon>Bacteria</taxon>
        <taxon>Pseudomonadati</taxon>
        <taxon>Pseudomonadota</taxon>
        <taxon>Alphaproteobacteria</taxon>
        <taxon>Hyphomicrobiales</taxon>
        <taxon>Rhizobiaceae</taxon>
        <taxon>Rhizobium/Agrobacterium group</taxon>
        <taxon>Rhizobium</taxon>
    </lineage>
</organism>
<comment type="caution">
    <text evidence="5">The sequence shown here is derived from an EMBL/GenBank/DDBJ whole genome shotgun (WGS) entry which is preliminary data.</text>
</comment>
<dbReference type="EMBL" id="JBEPMB010000002">
    <property type="protein sequence ID" value="MET3613724.1"/>
    <property type="molecule type" value="Genomic_DNA"/>
</dbReference>
<name>A0ABV2IZ03_9HYPH</name>
<dbReference type="Gene3D" id="3.40.190.10">
    <property type="entry name" value="Periplasmic binding protein-like II"/>
    <property type="match status" value="2"/>
</dbReference>
<dbReference type="SMART" id="SM00079">
    <property type="entry name" value="PBPe"/>
    <property type="match status" value="1"/>
</dbReference>
<protein>
    <submittedName>
        <fullName evidence="5">Polar amino acid transport system substrate-binding protein</fullName>
    </submittedName>
</protein>
<dbReference type="PANTHER" id="PTHR35936">
    <property type="entry name" value="MEMBRANE-BOUND LYTIC MUREIN TRANSGLYCOSYLASE F"/>
    <property type="match status" value="1"/>
</dbReference>